<gene>
    <name evidence="2" type="ORF">LEA_08724</name>
</gene>
<evidence type="ECO:0000259" key="1">
    <source>
        <dbReference type="Pfam" id="PF09983"/>
    </source>
</evidence>
<comment type="caution">
    <text evidence="2">The sequence shown here is derived from an EMBL/GenBank/DDBJ whole genome shotgun (WGS) entry which is preliminary data.</text>
</comment>
<dbReference type="EMBL" id="AJWY01005824">
    <property type="protein sequence ID" value="EKC68577.1"/>
    <property type="molecule type" value="Genomic_DNA"/>
</dbReference>
<feature type="domain" description="Wadjet protein JetD C-terminal" evidence="1">
    <location>
        <begin position="9"/>
        <end position="81"/>
    </location>
</feature>
<accession>K1T684</accession>
<dbReference type="AlphaFoldDB" id="K1T684"/>
<dbReference type="Pfam" id="PF09983">
    <property type="entry name" value="JetD_C"/>
    <property type="match status" value="1"/>
</dbReference>
<protein>
    <recommendedName>
        <fullName evidence="1">Wadjet protein JetD C-terminal domain-containing protein</fullName>
    </recommendedName>
</protein>
<dbReference type="InterPro" id="IPR024534">
    <property type="entry name" value="JetD_C"/>
</dbReference>
<organism evidence="2">
    <name type="scientific">human gut metagenome</name>
    <dbReference type="NCBI Taxonomy" id="408170"/>
    <lineage>
        <taxon>unclassified sequences</taxon>
        <taxon>metagenomes</taxon>
        <taxon>organismal metagenomes</taxon>
    </lineage>
</organism>
<reference evidence="2" key="1">
    <citation type="journal article" date="2013" name="Environ. Microbiol.">
        <title>Microbiota from the distal guts of lean and obese adolescents exhibit partial functional redundancy besides clear differences in community structure.</title>
        <authorList>
            <person name="Ferrer M."/>
            <person name="Ruiz A."/>
            <person name="Lanza F."/>
            <person name="Haange S.B."/>
            <person name="Oberbach A."/>
            <person name="Till H."/>
            <person name="Bargiela R."/>
            <person name="Campoy C."/>
            <person name="Segura M.T."/>
            <person name="Richter M."/>
            <person name="von Bergen M."/>
            <person name="Seifert J."/>
            <person name="Suarez A."/>
        </authorList>
    </citation>
    <scope>NUCLEOTIDE SEQUENCE</scope>
</reference>
<evidence type="ECO:0000313" key="2">
    <source>
        <dbReference type="EMBL" id="EKC68577.1"/>
    </source>
</evidence>
<name>K1T684_9ZZZZ</name>
<sequence>MEVAEGEIQYFHWGDMDMGGIRIFRFNKKNIFPKLKPYKMDREAFQEALERGAGIPLEEKKKEKLEKLNAGELEELKKCILEKRSRNRTGNFIGGKCDSGKIEKSAEKCRGNDKICK</sequence>
<proteinExistence type="predicted"/>